<proteinExistence type="predicted"/>
<comment type="caution">
    <text evidence="2">The sequence shown here is derived from an EMBL/GenBank/DDBJ whole genome shotgun (WGS) entry which is preliminary data.</text>
</comment>
<dbReference type="EMBL" id="BAAAQN010000030">
    <property type="protein sequence ID" value="GAA2041043.1"/>
    <property type="molecule type" value="Genomic_DNA"/>
</dbReference>
<evidence type="ECO:0000313" key="2">
    <source>
        <dbReference type="EMBL" id="GAA2041043.1"/>
    </source>
</evidence>
<gene>
    <name evidence="2" type="ORF">GCM10009839_49240</name>
</gene>
<protein>
    <submittedName>
        <fullName evidence="2">Uncharacterized protein</fullName>
    </submittedName>
</protein>
<organism evidence="2 3">
    <name type="scientific">Catenulispora yoronensis</name>
    <dbReference type="NCBI Taxonomy" id="450799"/>
    <lineage>
        <taxon>Bacteria</taxon>
        <taxon>Bacillati</taxon>
        <taxon>Actinomycetota</taxon>
        <taxon>Actinomycetes</taxon>
        <taxon>Catenulisporales</taxon>
        <taxon>Catenulisporaceae</taxon>
        <taxon>Catenulispora</taxon>
    </lineage>
</organism>
<accession>A0ABP5G852</accession>
<dbReference type="Proteomes" id="UP001500751">
    <property type="component" value="Unassembled WGS sequence"/>
</dbReference>
<evidence type="ECO:0000313" key="3">
    <source>
        <dbReference type="Proteomes" id="UP001500751"/>
    </source>
</evidence>
<evidence type="ECO:0000256" key="1">
    <source>
        <dbReference type="SAM" id="MobiDB-lite"/>
    </source>
</evidence>
<reference evidence="3" key="1">
    <citation type="journal article" date="2019" name="Int. J. Syst. Evol. Microbiol.">
        <title>The Global Catalogue of Microorganisms (GCM) 10K type strain sequencing project: providing services to taxonomists for standard genome sequencing and annotation.</title>
        <authorList>
            <consortium name="The Broad Institute Genomics Platform"/>
            <consortium name="The Broad Institute Genome Sequencing Center for Infectious Disease"/>
            <person name="Wu L."/>
            <person name="Ma J."/>
        </authorList>
    </citation>
    <scope>NUCLEOTIDE SEQUENCE [LARGE SCALE GENOMIC DNA]</scope>
    <source>
        <strain evidence="3">JCM 16014</strain>
    </source>
</reference>
<keyword evidence="3" id="KW-1185">Reference proteome</keyword>
<name>A0ABP5G852_9ACTN</name>
<feature type="region of interest" description="Disordered" evidence="1">
    <location>
        <begin position="49"/>
        <end position="77"/>
    </location>
</feature>
<sequence>MVVRAVVTIVPSSAIMNADAEVRIRTQRWAADIGGFGAAAVLMSMETGPAAGTGRPGRDHFPGAGGSVLLEARPCHP</sequence>